<dbReference type="InterPro" id="IPR036388">
    <property type="entry name" value="WH-like_DNA-bd_sf"/>
</dbReference>
<feature type="domain" description="HTH gntR-type" evidence="4">
    <location>
        <begin position="1"/>
        <end position="69"/>
    </location>
</feature>
<keyword evidence="3" id="KW-0804">Transcription</keyword>
<dbReference type="EMBL" id="JBEWSZ010000001">
    <property type="protein sequence ID" value="MET2826980.1"/>
    <property type="molecule type" value="Genomic_DNA"/>
</dbReference>
<dbReference type="PRINTS" id="PR00035">
    <property type="entry name" value="HTHGNTR"/>
</dbReference>
<proteinExistence type="predicted"/>
<evidence type="ECO:0000256" key="2">
    <source>
        <dbReference type="ARBA" id="ARBA00023125"/>
    </source>
</evidence>
<dbReference type="SUPFAM" id="SSF46785">
    <property type="entry name" value="Winged helix' DNA-binding domain"/>
    <property type="match status" value="1"/>
</dbReference>
<dbReference type="CDD" id="cd07377">
    <property type="entry name" value="WHTH_GntR"/>
    <property type="match status" value="1"/>
</dbReference>
<dbReference type="SUPFAM" id="SSF48008">
    <property type="entry name" value="GntR ligand-binding domain-like"/>
    <property type="match status" value="1"/>
</dbReference>
<evidence type="ECO:0000256" key="1">
    <source>
        <dbReference type="ARBA" id="ARBA00023015"/>
    </source>
</evidence>
<dbReference type="PANTHER" id="PTHR43537:SF5">
    <property type="entry name" value="UXU OPERON TRANSCRIPTIONAL REGULATOR"/>
    <property type="match status" value="1"/>
</dbReference>
<dbReference type="Pfam" id="PF07729">
    <property type="entry name" value="FCD"/>
    <property type="match status" value="1"/>
</dbReference>
<protein>
    <submittedName>
        <fullName evidence="5">FCD domain-containing protein</fullName>
    </submittedName>
</protein>
<comment type="caution">
    <text evidence="5">The sequence shown here is derived from an EMBL/GenBank/DDBJ whole genome shotgun (WGS) entry which is preliminary data.</text>
</comment>
<dbReference type="SMART" id="SM00345">
    <property type="entry name" value="HTH_GNTR"/>
    <property type="match status" value="1"/>
</dbReference>
<gene>
    <name evidence="5" type="ORF">ABVQ20_08325</name>
</gene>
<dbReference type="Proteomes" id="UP001548832">
    <property type="component" value="Unassembled WGS sequence"/>
</dbReference>
<dbReference type="Pfam" id="PF00392">
    <property type="entry name" value="GntR"/>
    <property type="match status" value="1"/>
</dbReference>
<organism evidence="5 6">
    <name type="scientific">Mesorhizobium shangrilense</name>
    <dbReference type="NCBI Taxonomy" id="460060"/>
    <lineage>
        <taxon>Bacteria</taxon>
        <taxon>Pseudomonadati</taxon>
        <taxon>Pseudomonadota</taxon>
        <taxon>Alphaproteobacteria</taxon>
        <taxon>Hyphomicrobiales</taxon>
        <taxon>Phyllobacteriaceae</taxon>
        <taxon>Mesorhizobium</taxon>
    </lineage>
</organism>
<dbReference type="Gene3D" id="1.10.10.10">
    <property type="entry name" value="Winged helix-like DNA-binding domain superfamily/Winged helix DNA-binding domain"/>
    <property type="match status" value="1"/>
</dbReference>
<evidence type="ECO:0000313" key="5">
    <source>
        <dbReference type="EMBL" id="MET2826980.1"/>
    </source>
</evidence>
<keyword evidence="2" id="KW-0238">DNA-binding</keyword>
<dbReference type="InterPro" id="IPR000524">
    <property type="entry name" value="Tscrpt_reg_HTH_GntR"/>
</dbReference>
<keyword evidence="6" id="KW-1185">Reference proteome</keyword>
<dbReference type="PANTHER" id="PTHR43537">
    <property type="entry name" value="TRANSCRIPTIONAL REGULATOR, GNTR FAMILY"/>
    <property type="match status" value="1"/>
</dbReference>
<dbReference type="InterPro" id="IPR008920">
    <property type="entry name" value="TF_FadR/GntR_C"/>
</dbReference>
<keyword evidence="1" id="KW-0805">Transcription regulation</keyword>
<accession>A0ABV2DAB8</accession>
<reference evidence="5 6" key="1">
    <citation type="submission" date="2024-06" db="EMBL/GenBank/DDBJ databases">
        <authorList>
            <person name="Kim D.-U."/>
        </authorList>
    </citation>
    <scope>NUCLEOTIDE SEQUENCE [LARGE SCALE GENOMIC DNA]</scope>
    <source>
        <strain evidence="5 6">KACC15460</strain>
    </source>
</reference>
<evidence type="ECO:0000259" key="4">
    <source>
        <dbReference type="PROSITE" id="PS50949"/>
    </source>
</evidence>
<sequence>MRRRERAVSKLLELIDSAAFPEASRLPAERDLSEQLDLSRSALREGLEVLEAEGKIWRHVGQGTFVGARPRRVAGTAPLVAPHTSPNELMEARILVEPSLARLAATRATAAEIAELHHLLARSEVARDVETWELWDARLHRAVAEAAHNVLLLSIYEAFNAIRAQPQWSRLRHETLTQERLTIYREEHRAYVDAIAGRDAEAAAQAMRRHLESVRDGLFGNAG</sequence>
<dbReference type="InterPro" id="IPR011711">
    <property type="entry name" value="GntR_C"/>
</dbReference>
<dbReference type="SMART" id="SM00895">
    <property type="entry name" value="FCD"/>
    <property type="match status" value="1"/>
</dbReference>
<dbReference type="Gene3D" id="1.20.120.530">
    <property type="entry name" value="GntR ligand-binding domain-like"/>
    <property type="match status" value="1"/>
</dbReference>
<dbReference type="PROSITE" id="PS50949">
    <property type="entry name" value="HTH_GNTR"/>
    <property type="match status" value="1"/>
</dbReference>
<evidence type="ECO:0000256" key="3">
    <source>
        <dbReference type="ARBA" id="ARBA00023163"/>
    </source>
</evidence>
<dbReference type="InterPro" id="IPR036390">
    <property type="entry name" value="WH_DNA-bd_sf"/>
</dbReference>
<name>A0ABV2DAB8_9HYPH</name>
<dbReference type="RefSeq" id="WP_354459035.1">
    <property type="nucleotide sequence ID" value="NZ_JBEWSZ010000001.1"/>
</dbReference>
<evidence type="ECO:0000313" key="6">
    <source>
        <dbReference type="Proteomes" id="UP001548832"/>
    </source>
</evidence>